<keyword evidence="5" id="KW-0540">Nuclease</keyword>
<keyword evidence="1" id="KW-0547">Nucleotide-binding</keyword>
<dbReference type="InterPro" id="IPR045076">
    <property type="entry name" value="MutS"/>
</dbReference>
<evidence type="ECO:0000313" key="5">
    <source>
        <dbReference type="EMBL" id="TGJ76713.1"/>
    </source>
</evidence>
<dbReference type="Gene3D" id="3.40.50.300">
    <property type="entry name" value="P-loop containing nucleotide triphosphate hydrolases"/>
    <property type="match status" value="1"/>
</dbReference>
<dbReference type="InterPro" id="IPR000432">
    <property type="entry name" value="DNA_mismatch_repair_MutS_C"/>
</dbReference>
<dbReference type="GO" id="GO:0005524">
    <property type="term" value="F:ATP binding"/>
    <property type="evidence" value="ECO:0007669"/>
    <property type="project" value="UniProtKB-KW"/>
</dbReference>
<dbReference type="InterPro" id="IPR027417">
    <property type="entry name" value="P-loop_NTPase"/>
</dbReference>
<evidence type="ECO:0000256" key="3">
    <source>
        <dbReference type="ARBA" id="ARBA00023125"/>
    </source>
</evidence>
<evidence type="ECO:0000259" key="4">
    <source>
        <dbReference type="SMART" id="SM00534"/>
    </source>
</evidence>
<keyword evidence="5" id="KW-0255">Endonuclease</keyword>
<dbReference type="GO" id="GO:0140664">
    <property type="term" value="F:ATP-dependent DNA damage sensor activity"/>
    <property type="evidence" value="ECO:0007669"/>
    <property type="project" value="InterPro"/>
</dbReference>
<name>A0A4Z0YD43_9FIRM</name>
<keyword evidence="2" id="KW-0067">ATP-binding</keyword>
<reference evidence="5 6" key="1">
    <citation type="submission" date="2019-04" db="EMBL/GenBank/DDBJ databases">
        <authorList>
            <person name="Poehlein A."/>
            <person name="Bengelsdorf F.R."/>
            <person name="Duerre P."/>
            <person name="Daniel R."/>
        </authorList>
    </citation>
    <scope>NUCLEOTIDE SEQUENCE [LARGE SCALE GENOMIC DNA]</scope>
    <source>
        <strain evidence="5 6">BS-1</strain>
    </source>
</reference>
<dbReference type="GO" id="GO:0030983">
    <property type="term" value="F:mismatched DNA binding"/>
    <property type="evidence" value="ECO:0007669"/>
    <property type="project" value="InterPro"/>
</dbReference>
<protein>
    <submittedName>
        <fullName evidence="5">Endonuclease MutS2</fullName>
        <ecNumber evidence="5">3.1.-.-</ecNumber>
    </submittedName>
</protein>
<evidence type="ECO:0000256" key="1">
    <source>
        <dbReference type="ARBA" id="ARBA00022741"/>
    </source>
</evidence>
<dbReference type="Proteomes" id="UP000297714">
    <property type="component" value="Unassembled WGS sequence"/>
</dbReference>
<keyword evidence="6" id="KW-1185">Reference proteome</keyword>
<dbReference type="GO" id="GO:0004519">
    <property type="term" value="F:endonuclease activity"/>
    <property type="evidence" value="ECO:0007669"/>
    <property type="project" value="UniProtKB-KW"/>
</dbReference>
<organism evidence="5 6">
    <name type="scientific">Caproiciproducens galactitolivorans</name>
    <dbReference type="NCBI Taxonomy" id="642589"/>
    <lineage>
        <taxon>Bacteria</taxon>
        <taxon>Bacillati</taxon>
        <taxon>Bacillota</taxon>
        <taxon>Clostridia</taxon>
        <taxon>Eubacteriales</taxon>
        <taxon>Acutalibacteraceae</taxon>
        <taxon>Caproiciproducens</taxon>
    </lineage>
</organism>
<accession>A0A4Z0YD43</accession>
<sequence length="452" mass="51526">MRDLENDGLRELISTFSKTIFELNAFQDQLRKILVSNDAYQNNYLARGRMLDFASRYCSVIIEAVNGLNKKTILSKGLQRFVDYLHNYQESEKFLTLKTSVDDLKKELSTVHYCMLIKNGAIRVRKYENQPDISVDVRELFARFQQGNVQEYRHKLTEEPRAEHVEAAVLKLVATCYPNVFSDLNDFCMRNLEFIDPVIAQFSREVHFYLSWLGFIAPLKERGLPFCYPRLTSGADRLYDLNFFDLALAKSLGSENKPVTNDFTLEPPERILVVTGPNQGGKTTYARAFGQIHYLASLGLCVPGKEASLLLFDQIYTHFEREEDLSSLNGKLQDDLERLYDILSHATSKSLIVINEIFSSTTLSDAILLGNHMMDAIVKIGCPAICVTFIDELAIYGKETVSMMSTVDENDPTIRTFQIVRKPPDGLAYALHIASKYHLTYAQLSARLKQKM</sequence>
<dbReference type="Pfam" id="PF00488">
    <property type="entry name" value="MutS_V"/>
    <property type="match status" value="1"/>
</dbReference>
<dbReference type="GO" id="GO:0005829">
    <property type="term" value="C:cytosol"/>
    <property type="evidence" value="ECO:0007669"/>
    <property type="project" value="TreeGrafter"/>
</dbReference>
<dbReference type="GO" id="GO:0016787">
    <property type="term" value="F:hydrolase activity"/>
    <property type="evidence" value="ECO:0007669"/>
    <property type="project" value="UniProtKB-KW"/>
</dbReference>
<dbReference type="PANTHER" id="PTHR11361">
    <property type="entry name" value="DNA MISMATCH REPAIR PROTEIN MUTS FAMILY MEMBER"/>
    <property type="match status" value="1"/>
</dbReference>
<feature type="domain" description="DNA mismatch repair proteins mutS family" evidence="4">
    <location>
        <begin position="269"/>
        <end position="451"/>
    </location>
</feature>
<evidence type="ECO:0000313" key="6">
    <source>
        <dbReference type="Proteomes" id="UP000297714"/>
    </source>
</evidence>
<keyword evidence="5" id="KW-0378">Hydrolase</keyword>
<dbReference type="SMART" id="SM00534">
    <property type="entry name" value="MUTSac"/>
    <property type="match status" value="1"/>
</dbReference>
<gene>
    <name evidence="5" type="primary">mutS2_2</name>
    <name evidence="5" type="ORF">CAGA_12560</name>
</gene>
<dbReference type="EMBL" id="SRMQ01000004">
    <property type="protein sequence ID" value="TGJ76713.1"/>
    <property type="molecule type" value="Genomic_DNA"/>
</dbReference>
<evidence type="ECO:0000256" key="2">
    <source>
        <dbReference type="ARBA" id="ARBA00022840"/>
    </source>
</evidence>
<comment type="caution">
    <text evidence="5">The sequence shown here is derived from an EMBL/GenBank/DDBJ whole genome shotgun (WGS) entry which is preliminary data.</text>
</comment>
<dbReference type="GO" id="GO:0006298">
    <property type="term" value="P:mismatch repair"/>
    <property type="evidence" value="ECO:0007669"/>
    <property type="project" value="InterPro"/>
</dbReference>
<keyword evidence="3" id="KW-0238">DNA-binding</keyword>
<dbReference type="PANTHER" id="PTHR11361:SF34">
    <property type="entry name" value="DNA MISMATCH REPAIR PROTEIN MSH1, MITOCHONDRIAL"/>
    <property type="match status" value="1"/>
</dbReference>
<dbReference type="SUPFAM" id="SSF52540">
    <property type="entry name" value="P-loop containing nucleoside triphosphate hydrolases"/>
    <property type="match status" value="1"/>
</dbReference>
<proteinExistence type="predicted"/>
<dbReference type="EC" id="3.1.-.-" evidence="5"/>
<dbReference type="AlphaFoldDB" id="A0A4Z0YD43"/>